<dbReference type="PANTHER" id="PTHR34585:SF22">
    <property type="entry name" value="HELIX-TURN-HELIX DOMAIN-CONTAINING PROTEIN"/>
    <property type="match status" value="1"/>
</dbReference>
<accession>F0S6E7</accession>
<dbReference type="InterPro" id="IPR041657">
    <property type="entry name" value="HTH_17"/>
</dbReference>
<evidence type="ECO:0000313" key="3">
    <source>
        <dbReference type="Proteomes" id="UP000000310"/>
    </source>
</evidence>
<name>F0S6E7_PSESL</name>
<sequence>MTTTFENRKMYYLFLGSLSRIEELLNTLLCMLVETKENLNQKTRLQDFKEKCLDKQEVLQLLKISGRTLYNLRKSNKLSEKVIGGKMYFNLSDVEKLMK</sequence>
<dbReference type="HOGENOM" id="CLU_2318027_0_0_10"/>
<dbReference type="OrthoDB" id="1524679at2"/>
<dbReference type="PANTHER" id="PTHR34585">
    <property type="match status" value="1"/>
</dbReference>
<protein>
    <recommendedName>
        <fullName evidence="1">Helix-turn-helix domain-containing protein</fullName>
    </recommendedName>
</protein>
<keyword evidence="3" id="KW-1185">Reference proteome</keyword>
<reference evidence="3" key="2">
    <citation type="submission" date="2011-02" db="EMBL/GenBank/DDBJ databases">
        <title>The complete genome of Pedobacter saltans DSM 12145.</title>
        <authorList>
            <consortium name="US DOE Joint Genome Institute (JGI-PGF)"/>
            <person name="Lucas S."/>
            <person name="Copeland A."/>
            <person name="Lapidus A."/>
            <person name="Bruce D."/>
            <person name="Goodwin L."/>
            <person name="Pitluck S."/>
            <person name="Kyrpides N."/>
            <person name="Mavromatis K."/>
            <person name="Pagani I."/>
            <person name="Ivanova N."/>
            <person name="Ovchinnikova G."/>
            <person name="Lu M."/>
            <person name="Detter J.C."/>
            <person name="Han C."/>
            <person name="Land M."/>
            <person name="Hauser L."/>
            <person name="Markowitz V."/>
            <person name="Cheng J.-F."/>
            <person name="Hugenholtz P."/>
            <person name="Woyke T."/>
            <person name="Wu D."/>
            <person name="Tindall B."/>
            <person name="Pomrenke H.G."/>
            <person name="Brambilla E."/>
            <person name="Klenk H.-P."/>
            <person name="Eisen J.A."/>
        </authorList>
    </citation>
    <scope>NUCLEOTIDE SEQUENCE [LARGE SCALE GENOMIC DNA]</scope>
    <source>
        <strain evidence="3">ATCC 51119 / DSM 12145 / JCM 21818 / LMG 10337 / NBRC 100064 / NCIMB 13643</strain>
    </source>
</reference>
<evidence type="ECO:0000259" key="1">
    <source>
        <dbReference type="Pfam" id="PF12728"/>
    </source>
</evidence>
<proteinExistence type="predicted"/>
<dbReference type="InterPro" id="IPR009061">
    <property type="entry name" value="DNA-bd_dom_put_sf"/>
</dbReference>
<dbReference type="AlphaFoldDB" id="F0S6E7"/>
<dbReference type="RefSeq" id="WP_013634753.1">
    <property type="nucleotide sequence ID" value="NC_015177.1"/>
</dbReference>
<dbReference type="STRING" id="762903.Pedsa_3744"/>
<dbReference type="KEGG" id="psn:Pedsa_3744"/>
<dbReference type="Pfam" id="PF12728">
    <property type="entry name" value="HTH_17"/>
    <property type="match status" value="1"/>
</dbReference>
<feature type="domain" description="Helix-turn-helix" evidence="1">
    <location>
        <begin position="53"/>
        <end position="98"/>
    </location>
</feature>
<reference evidence="2 3" key="1">
    <citation type="journal article" date="2011" name="Stand. Genomic Sci.">
        <title>Complete genome sequence of the gliding, heparinolytic Pedobacter saltans type strain (113).</title>
        <authorList>
            <person name="Liolios K."/>
            <person name="Sikorski J."/>
            <person name="Lu M."/>
            <person name="Nolan M."/>
            <person name="Lapidus A."/>
            <person name="Lucas S."/>
            <person name="Hammon N."/>
            <person name="Deshpande S."/>
            <person name="Cheng J.F."/>
            <person name="Tapia R."/>
            <person name="Han C."/>
            <person name="Goodwin L."/>
            <person name="Pitluck S."/>
            <person name="Huntemann M."/>
            <person name="Ivanova N."/>
            <person name="Pagani I."/>
            <person name="Mavromatis K."/>
            <person name="Ovchinikova G."/>
            <person name="Pati A."/>
            <person name="Chen A."/>
            <person name="Palaniappan K."/>
            <person name="Land M."/>
            <person name="Hauser L."/>
            <person name="Brambilla E.M."/>
            <person name="Kotsyurbenko O."/>
            <person name="Rohde M."/>
            <person name="Tindall B.J."/>
            <person name="Abt B."/>
            <person name="Goker M."/>
            <person name="Detter J.C."/>
            <person name="Woyke T."/>
            <person name="Bristow J."/>
            <person name="Eisen J.A."/>
            <person name="Markowitz V."/>
            <person name="Hugenholtz P."/>
            <person name="Klenk H.P."/>
            <person name="Kyrpides N.C."/>
        </authorList>
    </citation>
    <scope>NUCLEOTIDE SEQUENCE [LARGE SCALE GENOMIC DNA]</scope>
    <source>
        <strain evidence="3">ATCC 51119 / DSM 12145 / JCM 21818 / LMG 10337 / NBRC 100064 / NCIMB 13643</strain>
    </source>
</reference>
<gene>
    <name evidence="2" type="ordered locus">Pedsa_3744</name>
</gene>
<dbReference type="SUPFAM" id="SSF46955">
    <property type="entry name" value="Putative DNA-binding domain"/>
    <property type="match status" value="1"/>
</dbReference>
<dbReference type="EMBL" id="CP002545">
    <property type="protein sequence ID" value="ADY54273.1"/>
    <property type="molecule type" value="Genomic_DNA"/>
</dbReference>
<evidence type="ECO:0000313" key="2">
    <source>
        <dbReference type="EMBL" id="ADY54273.1"/>
    </source>
</evidence>
<dbReference type="Proteomes" id="UP000000310">
    <property type="component" value="Chromosome"/>
</dbReference>
<organism evidence="2 3">
    <name type="scientific">Pseudopedobacter saltans (strain ATCC 51119 / DSM 12145 / JCM 21818 / CCUG 39354 / LMG 10337 / NBRC 100064 / NCIMB 13643)</name>
    <name type="common">Pedobacter saltans</name>
    <dbReference type="NCBI Taxonomy" id="762903"/>
    <lineage>
        <taxon>Bacteria</taxon>
        <taxon>Pseudomonadati</taxon>
        <taxon>Bacteroidota</taxon>
        <taxon>Sphingobacteriia</taxon>
        <taxon>Sphingobacteriales</taxon>
        <taxon>Sphingobacteriaceae</taxon>
        <taxon>Pseudopedobacter</taxon>
    </lineage>
</organism>